<reference evidence="2" key="1">
    <citation type="submission" date="2023-01" db="EMBL/GenBank/DDBJ databases">
        <title>The chitinases involved in constricting ring structure development in the nematode-trapping fungus Drechslerella dactyloides.</title>
        <authorList>
            <person name="Wang R."/>
            <person name="Zhang L."/>
            <person name="Tang P."/>
            <person name="Li S."/>
            <person name="Liang L."/>
        </authorList>
    </citation>
    <scope>NUCLEOTIDE SEQUENCE</scope>
    <source>
        <strain evidence="2">YMF1.00031</strain>
    </source>
</reference>
<organism evidence="2 3">
    <name type="scientific">Drechslerella dactyloides</name>
    <name type="common">Nematode-trapping fungus</name>
    <name type="synonym">Arthrobotrys dactyloides</name>
    <dbReference type="NCBI Taxonomy" id="74499"/>
    <lineage>
        <taxon>Eukaryota</taxon>
        <taxon>Fungi</taxon>
        <taxon>Dikarya</taxon>
        <taxon>Ascomycota</taxon>
        <taxon>Pezizomycotina</taxon>
        <taxon>Orbiliomycetes</taxon>
        <taxon>Orbiliales</taxon>
        <taxon>Orbiliaceae</taxon>
        <taxon>Drechslerella</taxon>
    </lineage>
</organism>
<protein>
    <submittedName>
        <fullName evidence="2">Uncharacterized protein</fullName>
    </submittedName>
</protein>
<proteinExistence type="predicted"/>
<dbReference type="Proteomes" id="UP001221413">
    <property type="component" value="Unassembled WGS sequence"/>
</dbReference>
<dbReference type="EMBL" id="JAQGDS010000008">
    <property type="protein sequence ID" value="KAJ6258521.1"/>
    <property type="molecule type" value="Genomic_DNA"/>
</dbReference>
<keyword evidence="1" id="KW-1133">Transmembrane helix</keyword>
<keyword evidence="1" id="KW-0472">Membrane</keyword>
<dbReference type="AlphaFoldDB" id="A0AAD6NGB4"/>
<evidence type="ECO:0000313" key="2">
    <source>
        <dbReference type="EMBL" id="KAJ6258521.1"/>
    </source>
</evidence>
<gene>
    <name evidence="2" type="ORF">Dda_6565</name>
</gene>
<evidence type="ECO:0000313" key="3">
    <source>
        <dbReference type="Proteomes" id="UP001221413"/>
    </source>
</evidence>
<accession>A0AAD6NGB4</accession>
<evidence type="ECO:0000256" key="1">
    <source>
        <dbReference type="SAM" id="Phobius"/>
    </source>
</evidence>
<name>A0AAD6NGB4_DREDA</name>
<sequence length="72" mass="7872">MIPVFVILVIQPLLTIGLVIPIPLSPESLPIDPRLSVVLLCVAFSIFINFTLALFIRLLAPQIVQVGLEIPI</sequence>
<feature type="transmembrane region" description="Helical" evidence="1">
    <location>
        <begin position="37"/>
        <end position="60"/>
    </location>
</feature>
<keyword evidence="1" id="KW-0812">Transmembrane</keyword>
<keyword evidence="3" id="KW-1185">Reference proteome</keyword>
<comment type="caution">
    <text evidence="2">The sequence shown here is derived from an EMBL/GenBank/DDBJ whole genome shotgun (WGS) entry which is preliminary data.</text>
</comment>